<keyword evidence="3" id="KW-1185">Reference proteome</keyword>
<gene>
    <name evidence="2" type="ORF">CRHIZ90672A_00003580</name>
</gene>
<evidence type="ECO:0000313" key="3">
    <source>
        <dbReference type="Proteomes" id="UP000696573"/>
    </source>
</evidence>
<feature type="domain" description="F-box" evidence="1">
    <location>
        <begin position="1"/>
        <end position="49"/>
    </location>
</feature>
<dbReference type="PROSITE" id="PS50181">
    <property type="entry name" value="FBOX"/>
    <property type="match status" value="1"/>
</dbReference>
<dbReference type="OrthoDB" id="5422579at2759"/>
<comment type="caution">
    <text evidence="2">The sequence shown here is derived from an EMBL/GenBank/DDBJ whole genome shotgun (WGS) entry which is preliminary data.</text>
</comment>
<dbReference type="EMBL" id="CABFNQ020000726">
    <property type="protein sequence ID" value="CAH0027058.1"/>
    <property type="molecule type" value="Genomic_DNA"/>
</dbReference>
<reference evidence="2" key="1">
    <citation type="submission" date="2021-10" db="EMBL/GenBank/DDBJ databases">
        <authorList>
            <person name="Piombo E."/>
        </authorList>
    </citation>
    <scope>NUCLEOTIDE SEQUENCE</scope>
</reference>
<dbReference type="InterPro" id="IPR001810">
    <property type="entry name" value="F-box_dom"/>
</dbReference>
<sequence length="493" mass="56381">MSLLLNLPTELLLLVRSHLDLTDIKHMRLSSRKLCACIELRIDRVFLSANPRNVEVFLAIAAHETLRRFVTEIVWDDAVFTSLPPRRTSHAGHSEDDASTKWFVQHSESRRLEIGQTWSNSKKDDMGPRGHGRIQDSYEYYKELVRAQDELRQSGRHVNALHVGVRRFLALQRITITPDGHGGVHNPRYPSPMVRKFPHGFIYPFPHRWTLDGPFGIVNNHELSEPWHRLTELEKNLWEGLRAVFKLLAEPSHSKCTVSELVLDAGILPTGISHRIFEDPCDELHDLTTLISRPGFRRLDLAVAIEGPTHQAPLFRSGHFRHALSGAKDLEHFRLQTSSVWLQTIGVQTSIIPNNHIPPLIHVFPVECWPRLHHFGLSGMCVRSQDLIALLGAMPRTLRSIELDRLHFRSGKGSYGQVLAEAKYKLGWRRRQKQDRVKLTICTCQKLLMSGPFVRVSNEIQDYIYADGPCPFQGNKYVGYEPASMVKFELGFP</sequence>
<dbReference type="Proteomes" id="UP000696573">
    <property type="component" value="Unassembled WGS sequence"/>
</dbReference>
<name>A0A9N9VSH3_9HYPO</name>
<protein>
    <recommendedName>
        <fullName evidence="1">F-box domain-containing protein</fullName>
    </recommendedName>
</protein>
<proteinExistence type="predicted"/>
<evidence type="ECO:0000313" key="2">
    <source>
        <dbReference type="EMBL" id="CAH0027058.1"/>
    </source>
</evidence>
<accession>A0A9N9VSH3</accession>
<dbReference type="AlphaFoldDB" id="A0A9N9VSH3"/>
<organism evidence="2 3">
    <name type="scientific">Clonostachys rhizophaga</name>
    <dbReference type="NCBI Taxonomy" id="160324"/>
    <lineage>
        <taxon>Eukaryota</taxon>
        <taxon>Fungi</taxon>
        <taxon>Dikarya</taxon>
        <taxon>Ascomycota</taxon>
        <taxon>Pezizomycotina</taxon>
        <taxon>Sordariomycetes</taxon>
        <taxon>Hypocreomycetidae</taxon>
        <taxon>Hypocreales</taxon>
        <taxon>Bionectriaceae</taxon>
        <taxon>Clonostachys</taxon>
    </lineage>
</organism>
<evidence type="ECO:0000259" key="1">
    <source>
        <dbReference type="PROSITE" id="PS50181"/>
    </source>
</evidence>